<keyword evidence="2" id="KW-0547">Nucleotide-binding</keyword>
<protein>
    <submittedName>
        <fullName evidence="6">Hemin import ATP-binding protein HmuV</fullName>
    </submittedName>
</protein>
<feature type="domain" description="ABC transporter" evidence="5">
    <location>
        <begin position="10"/>
        <end position="248"/>
    </location>
</feature>
<dbReference type="InterPro" id="IPR027417">
    <property type="entry name" value="P-loop_NTPase"/>
</dbReference>
<dbReference type="SMART" id="SM00382">
    <property type="entry name" value="AAA"/>
    <property type="match status" value="1"/>
</dbReference>
<evidence type="ECO:0000259" key="5">
    <source>
        <dbReference type="PROSITE" id="PS50893"/>
    </source>
</evidence>
<dbReference type="PANTHER" id="PTHR42794">
    <property type="entry name" value="HEMIN IMPORT ATP-BINDING PROTEIN HMUV"/>
    <property type="match status" value="1"/>
</dbReference>
<sequence>MSVAAEKPVLQVSDLNFTVQGQDLLKNLTLSLKAGKLLVVLGCNGAGKSTLLKHIAGEFGNLRNVELFGLPLPQHPARPLARKRAVLPQSTPMTFGYEVQDVVMLGRIPHQQKQRETSGDRQIVLDCLRKVGLAGYEHRNCLTLSGGELQRVHLARVLAQLAGTAGEKVLLLDEPTSSLDLSHQHQTLQIARDLCASGVGVMAVLHDLNLASQYADQIVLMKQGCILAQGSPADVLRPEVLFEAYGYPVQVIEHPVLGCPLVVSAR</sequence>
<gene>
    <name evidence="6" type="primary">hmuV</name>
    <name evidence="6" type="ORF">DC3_20220</name>
</gene>
<evidence type="ECO:0000313" key="6">
    <source>
        <dbReference type="EMBL" id="GEM46387.1"/>
    </source>
</evidence>
<dbReference type="PROSITE" id="PS50893">
    <property type="entry name" value="ABC_TRANSPORTER_2"/>
    <property type="match status" value="1"/>
</dbReference>
<dbReference type="InterPro" id="IPR003439">
    <property type="entry name" value="ABC_transporter-like_ATP-bd"/>
</dbReference>
<comment type="caution">
    <text evidence="6">The sequence shown here is derived from an EMBL/GenBank/DDBJ whole genome shotgun (WGS) entry which is preliminary data.</text>
</comment>
<evidence type="ECO:0000256" key="3">
    <source>
        <dbReference type="ARBA" id="ARBA00022840"/>
    </source>
</evidence>
<dbReference type="CDD" id="cd03214">
    <property type="entry name" value="ABC_Iron-Siderophores_B12_Hemin"/>
    <property type="match status" value="1"/>
</dbReference>
<keyword evidence="1" id="KW-0813">Transport</keyword>
<dbReference type="InterPro" id="IPR003593">
    <property type="entry name" value="AAA+_ATPase"/>
</dbReference>
<organism evidence="6 7">
    <name type="scientific">Deinococcus cellulosilyticus (strain DSM 18568 / NBRC 106333 / KACC 11606 / 5516J-15)</name>
    <dbReference type="NCBI Taxonomy" id="1223518"/>
    <lineage>
        <taxon>Bacteria</taxon>
        <taxon>Thermotogati</taxon>
        <taxon>Deinococcota</taxon>
        <taxon>Deinococci</taxon>
        <taxon>Deinococcales</taxon>
        <taxon>Deinococcaceae</taxon>
        <taxon>Deinococcus</taxon>
    </lineage>
</organism>
<dbReference type="Pfam" id="PF00005">
    <property type="entry name" value="ABC_tran"/>
    <property type="match status" value="1"/>
</dbReference>
<dbReference type="PANTHER" id="PTHR42794:SF1">
    <property type="entry name" value="HEMIN IMPORT ATP-BINDING PROTEIN HMUV"/>
    <property type="match status" value="1"/>
</dbReference>
<evidence type="ECO:0000313" key="7">
    <source>
        <dbReference type="Proteomes" id="UP000321306"/>
    </source>
</evidence>
<dbReference type="EMBL" id="BJXB01000007">
    <property type="protein sequence ID" value="GEM46387.1"/>
    <property type="molecule type" value="Genomic_DNA"/>
</dbReference>
<keyword evidence="3 6" id="KW-0067">ATP-binding</keyword>
<dbReference type="GO" id="GO:0005524">
    <property type="term" value="F:ATP binding"/>
    <property type="evidence" value="ECO:0007669"/>
    <property type="project" value="UniProtKB-KW"/>
</dbReference>
<keyword evidence="4" id="KW-1278">Translocase</keyword>
<keyword evidence="7" id="KW-1185">Reference proteome</keyword>
<dbReference type="AlphaFoldDB" id="A0A511N1M0"/>
<dbReference type="SUPFAM" id="SSF52540">
    <property type="entry name" value="P-loop containing nucleoside triphosphate hydrolases"/>
    <property type="match status" value="1"/>
</dbReference>
<accession>A0A511N1M0</accession>
<dbReference type="GO" id="GO:0016887">
    <property type="term" value="F:ATP hydrolysis activity"/>
    <property type="evidence" value="ECO:0007669"/>
    <property type="project" value="InterPro"/>
</dbReference>
<evidence type="ECO:0000256" key="4">
    <source>
        <dbReference type="ARBA" id="ARBA00022967"/>
    </source>
</evidence>
<dbReference type="Gene3D" id="3.40.50.300">
    <property type="entry name" value="P-loop containing nucleotide triphosphate hydrolases"/>
    <property type="match status" value="1"/>
</dbReference>
<dbReference type="Proteomes" id="UP000321306">
    <property type="component" value="Unassembled WGS sequence"/>
</dbReference>
<evidence type="ECO:0000256" key="2">
    <source>
        <dbReference type="ARBA" id="ARBA00022741"/>
    </source>
</evidence>
<name>A0A511N1M0_DEIC1</name>
<reference evidence="6 7" key="1">
    <citation type="submission" date="2019-07" db="EMBL/GenBank/DDBJ databases">
        <title>Whole genome shotgun sequence of Deinococcus cellulosilyticus NBRC 106333.</title>
        <authorList>
            <person name="Hosoyama A."/>
            <person name="Uohara A."/>
            <person name="Ohji S."/>
            <person name="Ichikawa N."/>
        </authorList>
    </citation>
    <scope>NUCLEOTIDE SEQUENCE [LARGE SCALE GENOMIC DNA]</scope>
    <source>
        <strain evidence="6 7">NBRC 106333</strain>
    </source>
</reference>
<evidence type="ECO:0000256" key="1">
    <source>
        <dbReference type="ARBA" id="ARBA00022448"/>
    </source>
</evidence>
<proteinExistence type="predicted"/>
<dbReference type="NCBIfam" id="NF010068">
    <property type="entry name" value="PRK13548.1"/>
    <property type="match status" value="1"/>
</dbReference>